<dbReference type="OrthoDB" id="2656488at2"/>
<organism evidence="2 3">
    <name type="scientific">Uabimicrobium amorphum</name>
    <dbReference type="NCBI Taxonomy" id="2596890"/>
    <lineage>
        <taxon>Bacteria</taxon>
        <taxon>Pseudomonadati</taxon>
        <taxon>Planctomycetota</taxon>
        <taxon>Candidatus Uabimicrobiia</taxon>
        <taxon>Candidatus Uabimicrobiales</taxon>
        <taxon>Candidatus Uabimicrobiaceae</taxon>
        <taxon>Candidatus Uabimicrobium</taxon>
    </lineage>
</organism>
<proteinExistence type="predicted"/>
<dbReference type="Proteomes" id="UP000326354">
    <property type="component" value="Chromosome"/>
</dbReference>
<sequence>MHPITIKLFLAQGHADGLRIAEISNWSGKAIACPRNEFNTLLKRDEVEKPGIYLLFGDQEDSNPTVYIGEAEDIGRRLKKHETLDWTQVITFISKDDNLTKSHIKYLEGKLIDKFREVDAVSVHNAQTSGAKLPESEIAYMNAFLECVYQILPILGVYYFSTKQSKAKSSVLYCKIKQLEAKGRRTNSGFIVLKGSQAVFKLRPSVSNAIKNRRQMLLDKKILIEENDYLIFTRDHDFSSPSTAGAIVRGGNTNGLIQWKDKDGQTLKEIESQENGNE</sequence>
<dbReference type="EMBL" id="AP019860">
    <property type="protein sequence ID" value="BBM86650.1"/>
    <property type="molecule type" value="Genomic_DNA"/>
</dbReference>
<feature type="domain" description="DUF4357" evidence="1">
    <location>
        <begin position="214"/>
        <end position="267"/>
    </location>
</feature>
<dbReference type="InterPro" id="IPR025579">
    <property type="entry name" value="DUF4357"/>
</dbReference>
<keyword evidence="3" id="KW-1185">Reference proteome</keyword>
<evidence type="ECO:0000313" key="3">
    <source>
        <dbReference type="Proteomes" id="UP000326354"/>
    </source>
</evidence>
<name>A0A5S9ISC6_UABAM</name>
<protein>
    <submittedName>
        <fullName evidence="2">Methionine sulfoxide reductase</fullName>
    </submittedName>
</protein>
<reference evidence="2 3" key="1">
    <citation type="submission" date="2019-08" db="EMBL/GenBank/DDBJ databases">
        <title>Complete genome sequence of Candidatus Uab amorphum.</title>
        <authorList>
            <person name="Shiratori T."/>
            <person name="Suzuki S."/>
            <person name="Kakizawa Y."/>
            <person name="Ishida K."/>
        </authorList>
    </citation>
    <scope>NUCLEOTIDE SEQUENCE [LARGE SCALE GENOMIC DNA]</scope>
    <source>
        <strain evidence="2 3">SRT547</strain>
    </source>
</reference>
<dbReference type="AlphaFoldDB" id="A0A5S9ISC6"/>
<accession>A0A5S9ISC6</accession>
<evidence type="ECO:0000313" key="2">
    <source>
        <dbReference type="EMBL" id="BBM86650.1"/>
    </source>
</evidence>
<dbReference type="RefSeq" id="WP_151970696.1">
    <property type="nucleotide sequence ID" value="NZ_AP019860.1"/>
</dbReference>
<dbReference type="CDD" id="cd10447">
    <property type="entry name" value="GIY-YIG_unchar_2"/>
    <property type="match status" value="1"/>
</dbReference>
<dbReference type="KEGG" id="uam:UABAM_05036"/>
<gene>
    <name evidence="2" type="ORF">UABAM_05036</name>
</gene>
<evidence type="ECO:0000259" key="1">
    <source>
        <dbReference type="Pfam" id="PF14267"/>
    </source>
</evidence>
<dbReference type="Pfam" id="PF14267">
    <property type="entry name" value="DUF4357"/>
    <property type="match status" value="1"/>
</dbReference>